<sequence>MTTSLDGKAGESKNCSCVGFLCSSLPDDMLVEILYRITDRKHLIRLKSVCKYWNNLISDVCVPKISDSSPFRGFIYHALRVSSRETYIDYIPCAMTPANAPEPHEFVKSYSSLLPFEPARGDFLDCCNGLLLFVEGSIPQYYVCNPVTKQCAAIPRDFTLENICTASLAFDPFKSPHYRVVCFDYSEPKPPQRSRVFSSETGSWTIQETAFGYGPKKSRLAKHCIYLDGVLYRQTASKQIDSKRLLCFDLNRGNSRAIELPEKERLAPNDYGCIGLLRRHLCYSDLLGTALHFWLLEDRCKNGRWTLIHNINVDYLGNHVHRLDRITIARFGEISALRPFALHPTSEVIFFGTRGAMLSYHPEDRRVELIYRTKKDRQIMKGQISVFPYTPCLNQTSNFTRLEGFLISFIGSWIVRVSEFQGNNQSIRATQLLAFELELQLLFPRAERRYLIGIDGVVIFLVPGITRLEVVVLERRTDCGPKRQVAESDDVTRKPPLVSWRNKMEVQEMNACHEHDDDYSFESTKSEEKGYSVLYNYGRALQLNCRIGSFHWKFFTWILSFDGGFLHVGRRTDCGPKRQVAESDDVTRKPPLVSWPHSVSCHCSQQLEVHHQKAFDPSKSPH</sequence>
<keyword evidence="2" id="KW-1185">Reference proteome</keyword>
<proteinExistence type="predicted"/>
<evidence type="ECO:0000313" key="2">
    <source>
        <dbReference type="Proteomes" id="UP000309997"/>
    </source>
</evidence>
<gene>
    <name evidence="1" type="ORF">D5086_015550</name>
</gene>
<accession>A0ACC4BRH5</accession>
<reference evidence="1 2" key="1">
    <citation type="journal article" date="2024" name="Plant Biotechnol. J.">
        <title>Genome and CRISPR/Cas9 system of a widespread forest tree (Populus alba) in the world.</title>
        <authorList>
            <person name="Liu Y.J."/>
            <person name="Jiang P.F."/>
            <person name="Han X.M."/>
            <person name="Li X.Y."/>
            <person name="Wang H.M."/>
            <person name="Wang Y.J."/>
            <person name="Wang X.X."/>
            <person name="Zeng Q.Y."/>
        </authorList>
    </citation>
    <scope>NUCLEOTIDE SEQUENCE [LARGE SCALE GENOMIC DNA]</scope>
    <source>
        <strain evidence="2">cv. PAL-ZL1</strain>
    </source>
</reference>
<organism evidence="1 2">
    <name type="scientific">Populus alba</name>
    <name type="common">White poplar</name>
    <dbReference type="NCBI Taxonomy" id="43335"/>
    <lineage>
        <taxon>Eukaryota</taxon>
        <taxon>Viridiplantae</taxon>
        <taxon>Streptophyta</taxon>
        <taxon>Embryophyta</taxon>
        <taxon>Tracheophyta</taxon>
        <taxon>Spermatophyta</taxon>
        <taxon>Magnoliopsida</taxon>
        <taxon>eudicotyledons</taxon>
        <taxon>Gunneridae</taxon>
        <taxon>Pentapetalae</taxon>
        <taxon>rosids</taxon>
        <taxon>fabids</taxon>
        <taxon>Malpighiales</taxon>
        <taxon>Salicaceae</taxon>
        <taxon>Saliceae</taxon>
        <taxon>Populus</taxon>
    </lineage>
</organism>
<dbReference type="Proteomes" id="UP000309997">
    <property type="component" value="Unassembled WGS sequence"/>
</dbReference>
<comment type="caution">
    <text evidence="1">The sequence shown here is derived from an EMBL/GenBank/DDBJ whole genome shotgun (WGS) entry which is preliminary data.</text>
</comment>
<dbReference type="EMBL" id="RCHU02000008">
    <property type="protein sequence ID" value="KAL3581218.1"/>
    <property type="molecule type" value="Genomic_DNA"/>
</dbReference>
<name>A0ACC4BRH5_POPAL</name>
<protein>
    <submittedName>
        <fullName evidence="1">Uncharacterized protein</fullName>
    </submittedName>
</protein>
<evidence type="ECO:0000313" key="1">
    <source>
        <dbReference type="EMBL" id="KAL3581218.1"/>
    </source>
</evidence>